<dbReference type="PROSITE" id="PS50006">
    <property type="entry name" value="FHA_DOMAIN"/>
    <property type="match status" value="1"/>
</dbReference>
<feature type="region of interest" description="Disordered" evidence="2">
    <location>
        <begin position="379"/>
        <end position="458"/>
    </location>
</feature>
<accession>A0A4R0H039</accession>
<dbReference type="CDD" id="cd00060">
    <property type="entry name" value="FHA"/>
    <property type="match status" value="1"/>
</dbReference>
<keyword evidence="3" id="KW-1133">Transmembrane helix</keyword>
<feature type="compositionally biased region" description="Pro residues" evidence="2">
    <location>
        <begin position="102"/>
        <end position="112"/>
    </location>
</feature>
<feature type="region of interest" description="Disordered" evidence="2">
    <location>
        <begin position="57"/>
        <end position="314"/>
    </location>
</feature>
<evidence type="ECO:0000313" key="6">
    <source>
        <dbReference type="Proteomes" id="UP000292346"/>
    </source>
</evidence>
<feature type="compositionally biased region" description="Pro residues" evidence="2">
    <location>
        <begin position="135"/>
        <end position="190"/>
    </location>
</feature>
<feature type="region of interest" description="Disordered" evidence="2">
    <location>
        <begin position="327"/>
        <end position="363"/>
    </location>
</feature>
<name>A0A4R0H039_9ACTN</name>
<reference evidence="5 6" key="1">
    <citation type="submission" date="2019-02" db="EMBL/GenBank/DDBJ databases">
        <title>Kribbella capetownensis sp. nov. and Kribbella speibonae sp. nov., isolated from soil.</title>
        <authorList>
            <person name="Curtis S.M."/>
            <person name="Norton I."/>
            <person name="Everest G.J."/>
            <person name="Meyers P.R."/>
        </authorList>
    </citation>
    <scope>NUCLEOTIDE SEQUENCE [LARGE SCALE GENOMIC DNA]</scope>
    <source>
        <strain evidence="5 6">KCTC 29219</strain>
    </source>
</reference>
<dbReference type="AlphaFoldDB" id="A0A4R0H039"/>
<evidence type="ECO:0000313" key="5">
    <source>
        <dbReference type="EMBL" id="TCC01840.1"/>
    </source>
</evidence>
<dbReference type="RefSeq" id="WP_131347949.1">
    <property type="nucleotide sequence ID" value="NZ_SJJZ01000006.1"/>
</dbReference>
<keyword evidence="3" id="KW-0812">Transmembrane</keyword>
<proteinExistence type="predicted"/>
<dbReference type="OrthoDB" id="4918517at2"/>
<dbReference type="InterPro" id="IPR000253">
    <property type="entry name" value="FHA_dom"/>
</dbReference>
<sequence length="687" mass="70695">METEFVLSLGEQQWTLSDGTDTVTIGRASNADIRLQADDQISRIHARLSRDGATWTLHDESRNGTGLNGRRLTGPTPLTTGDRIHIGRSILTFNKSTTPHPADAPPTPPAPPTRSDADAHQHPDAQDHPATSTPAAPPLPTPTPPPTAFTQPPPPAEPTPGPLSAPNTPPGTAPDAEPPYAEPTPGPRNEPNPFTQPDQEPGNNPFTQAEQAPGNNPFTQAEQAPGNSPFAQADQVAGADSFASSEQEPAGGPSVQGGQSAAGGNPFADGEQVSGGGNPFAPGAGADGYGPGADADRYGAGADADEYGRGADADGYADAEYGAEAGGYGAAGVVPGFEVGDGAGRDGGTWAAYPSADNPEPVRSPWEISAQIDQSEANWNESAGWPDPTAAGVDRQTSADQRTRAEQRASGERRSVGRDLRTAGRDRRSADADQQLPGADDRLPRSGQLPGAERRTANDDDAVGTVRLSRVLIAAGVVILLGIVVNLVVTFLADGPGGVLRWLVPPGIALVVAMVLALIDAAVPKYHRPGRLDVSVLVAVAVVLVGVGVGGFALTAGAEYVGGYLTGNETGEDRLIKPVTKPGTGVTMTVENVTYTSHFTRVEVKLVNTSKQAITVPIDGTTFTAADGTALRADPGKSAWPSRIATGGTEHGTLTFKGHLPDSATTAVLTFKSGDTTFAVPKVALSN</sequence>
<evidence type="ECO:0000259" key="4">
    <source>
        <dbReference type="PROSITE" id="PS50006"/>
    </source>
</evidence>
<comment type="caution">
    <text evidence="5">The sequence shown here is derived from an EMBL/GenBank/DDBJ whole genome shotgun (WGS) entry which is preliminary data.</text>
</comment>
<dbReference type="Pfam" id="PF00498">
    <property type="entry name" value="FHA"/>
    <property type="match status" value="1"/>
</dbReference>
<organism evidence="5 6">
    <name type="scientific">Kribbella soli</name>
    <dbReference type="NCBI Taxonomy" id="1124743"/>
    <lineage>
        <taxon>Bacteria</taxon>
        <taxon>Bacillati</taxon>
        <taxon>Actinomycetota</taxon>
        <taxon>Actinomycetes</taxon>
        <taxon>Propionibacteriales</taxon>
        <taxon>Kribbellaceae</taxon>
        <taxon>Kribbella</taxon>
    </lineage>
</organism>
<gene>
    <name evidence="5" type="ORF">E0H45_40945</name>
</gene>
<keyword evidence="3" id="KW-0472">Membrane</keyword>
<evidence type="ECO:0000256" key="2">
    <source>
        <dbReference type="SAM" id="MobiDB-lite"/>
    </source>
</evidence>
<feature type="transmembrane region" description="Helical" evidence="3">
    <location>
        <begin position="534"/>
        <end position="554"/>
    </location>
</feature>
<dbReference type="SMART" id="SM00240">
    <property type="entry name" value="FHA"/>
    <property type="match status" value="1"/>
</dbReference>
<evidence type="ECO:0000256" key="3">
    <source>
        <dbReference type="SAM" id="Phobius"/>
    </source>
</evidence>
<feature type="domain" description="FHA" evidence="4">
    <location>
        <begin position="23"/>
        <end position="72"/>
    </location>
</feature>
<evidence type="ECO:0000256" key="1">
    <source>
        <dbReference type="ARBA" id="ARBA00022553"/>
    </source>
</evidence>
<feature type="transmembrane region" description="Helical" evidence="3">
    <location>
        <begin position="471"/>
        <end position="493"/>
    </location>
</feature>
<dbReference type="EMBL" id="SJJZ01000006">
    <property type="protein sequence ID" value="TCC01840.1"/>
    <property type="molecule type" value="Genomic_DNA"/>
</dbReference>
<protein>
    <submittedName>
        <fullName evidence="5">FHA domain-containing protein</fullName>
    </submittedName>
</protein>
<dbReference type="InterPro" id="IPR008984">
    <property type="entry name" value="SMAD_FHA_dom_sf"/>
</dbReference>
<feature type="transmembrane region" description="Helical" evidence="3">
    <location>
        <begin position="499"/>
        <end position="522"/>
    </location>
</feature>
<keyword evidence="6" id="KW-1185">Reference proteome</keyword>
<dbReference type="Proteomes" id="UP000292346">
    <property type="component" value="Unassembled WGS sequence"/>
</dbReference>
<feature type="compositionally biased region" description="Basic and acidic residues" evidence="2">
    <location>
        <begin position="401"/>
        <end position="431"/>
    </location>
</feature>
<dbReference type="SUPFAM" id="SSF49879">
    <property type="entry name" value="SMAD/FHA domain"/>
    <property type="match status" value="1"/>
</dbReference>
<feature type="compositionally biased region" description="Polar residues" evidence="2">
    <location>
        <begin position="192"/>
        <end position="230"/>
    </location>
</feature>
<keyword evidence="1" id="KW-0597">Phosphoprotein</keyword>
<dbReference type="Gene3D" id="2.60.200.20">
    <property type="match status" value="1"/>
</dbReference>
<feature type="compositionally biased region" description="Basic and acidic residues" evidence="2">
    <location>
        <begin position="115"/>
        <end position="127"/>
    </location>
</feature>